<evidence type="ECO:0000259" key="2">
    <source>
        <dbReference type="Pfam" id="PF01361"/>
    </source>
</evidence>
<feature type="domain" description="4-oxalocrotonate tautomerase-like" evidence="2">
    <location>
        <begin position="71"/>
        <end position="131"/>
    </location>
</feature>
<dbReference type="InterPro" id="IPR014347">
    <property type="entry name" value="Tautomerase/MIF_sf"/>
</dbReference>
<name>A0A8J4DUB9_9ACTN</name>
<dbReference type="EMBL" id="BOPF01000038">
    <property type="protein sequence ID" value="GIJ50664.1"/>
    <property type="molecule type" value="Genomic_DNA"/>
</dbReference>
<keyword evidence="1" id="KW-0413">Isomerase</keyword>
<keyword evidence="4" id="KW-1185">Reference proteome</keyword>
<dbReference type="Pfam" id="PF01361">
    <property type="entry name" value="Tautomerase"/>
    <property type="match status" value="1"/>
</dbReference>
<gene>
    <name evidence="3" type="ORF">Val02_75500</name>
</gene>
<dbReference type="Gene3D" id="3.30.429.10">
    <property type="entry name" value="Macrophage Migration Inhibitory Factor"/>
    <property type="match status" value="1"/>
</dbReference>
<protein>
    <recommendedName>
        <fullName evidence="2">4-oxalocrotonate tautomerase-like domain-containing protein</fullName>
    </recommendedName>
</protein>
<accession>A0A8J4DUB9</accession>
<dbReference type="GO" id="GO:0016853">
    <property type="term" value="F:isomerase activity"/>
    <property type="evidence" value="ECO:0007669"/>
    <property type="project" value="UniProtKB-KW"/>
</dbReference>
<organism evidence="3 4">
    <name type="scientific">Virgisporangium aliadipatigenens</name>
    <dbReference type="NCBI Taxonomy" id="741659"/>
    <lineage>
        <taxon>Bacteria</taxon>
        <taxon>Bacillati</taxon>
        <taxon>Actinomycetota</taxon>
        <taxon>Actinomycetes</taxon>
        <taxon>Micromonosporales</taxon>
        <taxon>Micromonosporaceae</taxon>
        <taxon>Virgisporangium</taxon>
    </lineage>
</organism>
<proteinExistence type="predicted"/>
<evidence type="ECO:0000313" key="4">
    <source>
        <dbReference type="Proteomes" id="UP000619260"/>
    </source>
</evidence>
<sequence length="148" mass="15996">MPRLDLTISHGALSADAKRTLPARLSACILRWEGAPDTAFTRSISWTHVHELAEGATHDADGPTDAPHFILDVHIPAGALSQRRRGELIREATELIRDAAGLDTKGADQIWVLVHEVPEGFWGSAGQVVRFAELRAAVMREPAPAVAP</sequence>
<dbReference type="SUPFAM" id="SSF55331">
    <property type="entry name" value="Tautomerase/MIF"/>
    <property type="match status" value="1"/>
</dbReference>
<dbReference type="AlphaFoldDB" id="A0A8J4DUB9"/>
<dbReference type="InterPro" id="IPR004370">
    <property type="entry name" value="4-OT-like_dom"/>
</dbReference>
<reference evidence="3" key="1">
    <citation type="submission" date="2021-01" db="EMBL/GenBank/DDBJ databases">
        <title>Whole genome shotgun sequence of Virgisporangium aliadipatigenens NBRC 105644.</title>
        <authorList>
            <person name="Komaki H."/>
            <person name="Tamura T."/>
        </authorList>
    </citation>
    <scope>NUCLEOTIDE SEQUENCE</scope>
    <source>
        <strain evidence="3">NBRC 105644</strain>
    </source>
</reference>
<evidence type="ECO:0000313" key="3">
    <source>
        <dbReference type="EMBL" id="GIJ50664.1"/>
    </source>
</evidence>
<dbReference type="Proteomes" id="UP000619260">
    <property type="component" value="Unassembled WGS sequence"/>
</dbReference>
<dbReference type="RefSeq" id="WP_203904093.1">
    <property type="nucleotide sequence ID" value="NZ_BOPF01000038.1"/>
</dbReference>
<evidence type="ECO:0000256" key="1">
    <source>
        <dbReference type="ARBA" id="ARBA00023235"/>
    </source>
</evidence>
<comment type="caution">
    <text evidence="3">The sequence shown here is derived from an EMBL/GenBank/DDBJ whole genome shotgun (WGS) entry which is preliminary data.</text>
</comment>